<reference evidence="1" key="3">
    <citation type="submission" date="2011-03" db="EMBL/GenBank/DDBJ databases">
        <title>Annotation of Magnaporthe poae ATCC 64411.</title>
        <authorList>
            <person name="Ma L.-J."/>
            <person name="Dead R."/>
            <person name="Young S.K."/>
            <person name="Zeng Q."/>
            <person name="Gargeya S."/>
            <person name="Fitzgerald M."/>
            <person name="Haas B."/>
            <person name="Abouelleil A."/>
            <person name="Alvarado L."/>
            <person name="Arachchi H.M."/>
            <person name="Berlin A."/>
            <person name="Brown A."/>
            <person name="Chapman S.B."/>
            <person name="Chen Z."/>
            <person name="Dunbar C."/>
            <person name="Freedman E."/>
            <person name="Gearin G."/>
            <person name="Gellesch M."/>
            <person name="Goldberg J."/>
            <person name="Griggs A."/>
            <person name="Gujja S."/>
            <person name="Heiman D."/>
            <person name="Howarth C."/>
            <person name="Larson L."/>
            <person name="Lui A."/>
            <person name="MacDonald P.J.P."/>
            <person name="Mehta T."/>
            <person name="Montmayeur A."/>
            <person name="Murphy C."/>
            <person name="Neiman D."/>
            <person name="Pearson M."/>
            <person name="Priest M."/>
            <person name="Roberts A."/>
            <person name="Saif S."/>
            <person name="Shea T."/>
            <person name="Shenoy N."/>
            <person name="Sisk P."/>
            <person name="Stolte C."/>
            <person name="Sykes S."/>
            <person name="Yandava C."/>
            <person name="Wortman J."/>
            <person name="Nusbaum C."/>
            <person name="Birren B."/>
        </authorList>
    </citation>
    <scope>NUCLEOTIDE SEQUENCE</scope>
    <source>
        <strain evidence="1">ATCC 64411</strain>
    </source>
</reference>
<accession>A0A0C4E026</accession>
<dbReference type="Proteomes" id="UP000011715">
    <property type="component" value="Unassembled WGS sequence"/>
</dbReference>
<protein>
    <submittedName>
        <fullName evidence="1 2">Uncharacterized protein</fullName>
    </submittedName>
</protein>
<keyword evidence="3" id="KW-1185">Reference proteome</keyword>
<evidence type="ECO:0000313" key="3">
    <source>
        <dbReference type="Proteomes" id="UP000011715"/>
    </source>
</evidence>
<proteinExistence type="predicted"/>
<evidence type="ECO:0000313" key="1">
    <source>
        <dbReference type="EMBL" id="KLU86680.1"/>
    </source>
</evidence>
<dbReference type="EMBL" id="ADBL01001364">
    <property type="status" value="NOT_ANNOTATED_CDS"/>
    <property type="molecule type" value="Genomic_DNA"/>
</dbReference>
<reference evidence="1" key="1">
    <citation type="submission" date="2010-05" db="EMBL/GenBank/DDBJ databases">
        <title>The Genome Sequence of Magnaporthe poae strain ATCC 64411.</title>
        <authorList>
            <consortium name="The Broad Institute Genome Sequencing Platform"/>
            <consortium name="Broad Institute Genome Sequencing Center for Infectious Disease"/>
            <person name="Ma L.-J."/>
            <person name="Dead R."/>
            <person name="Young S."/>
            <person name="Zeng Q."/>
            <person name="Koehrsen M."/>
            <person name="Alvarado L."/>
            <person name="Berlin A."/>
            <person name="Chapman S.B."/>
            <person name="Chen Z."/>
            <person name="Freedman E."/>
            <person name="Gellesch M."/>
            <person name="Goldberg J."/>
            <person name="Griggs A."/>
            <person name="Gujja S."/>
            <person name="Heilman E.R."/>
            <person name="Heiman D."/>
            <person name="Hepburn T."/>
            <person name="Howarth C."/>
            <person name="Jen D."/>
            <person name="Larson L."/>
            <person name="Mehta T."/>
            <person name="Neiman D."/>
            <person name="Pearson M."/>
            <person name="Roberts A."/>
            <person name="Saif S."/>
            <person name="Shea T."/>
            <person name="Shenoy N."/>
            <person name="Sisk P."/>
            <person name="Stolte C."/>
            <person name="Sykes S."/>
            <person name="Walk T."/>
            <person name="White J."/>
            <person name="Yandava C."/>
            <person name="Haas B."/>
            <person name="Nusbaum C."/>
            <person name="Birren B."/>
        </authorList>
    </citation>
    <scope>NUCLEOTIDE SEQUENCE</scope>
    <source>
        <strain evidence="1">ATCC 64411</strain>
    </source>
</reference>
<gene>
    <name evidence="1" type="ORF">MAPG_05692</name>
</gene>
<sequence length="138" mass="15254">MARLPLPALRQACCMCVLRNRPLHWNMTLSPHHSTMTLSPKDIGGRWGLYWMGREEKGNKRGVFFFVLVAVCCCLFSSEPYLNPSAGAMCVHGWGGGERDEACVPLTALFLFKNLIGLNGDRRAAPRSDGYVCLTGCC</sequence>
<dbReference type="VEuPathDB" id="FungiDB:MAPG_05692"/>
<organism evidence="2 3">
    <name type="scientific">Magnaporthiopsis poae (strain ATCC 64411 / 73-15)</name>
    <name type="common">Kentucky bluegrass fungus</name>
    <name type="synonym">Magnaporthe poae</name>
    <dbReference type="NCBI Taxonomy" id="644358"/>
    <lineage>
        <taxon>Eukaryota</taxon>
        <taxon>Fungi</taxon>
        <taxon>Dikarya</taxon>
        <taxon>Ascomycota</taxon>
        <taxon>Pezizomycotina</taxon>
        <taxon>Sordariomycetes</taxon>
        <taxon>Sordariomycetidae</taxon>
        <taxon>Magnaporthales</taxon>
        <taxon>Magnaporthaceae</taxon>
        <taxon>Magnaporthiopsis</taxon>
    </lineage>
</organism>
<reference evidence="2" key="5">
    <citation type="submission" date="2015-06" db="UniProtKB">
        <authorList>
            <consortium name="EnsemblFungi"/>
        </authorList>
    </citation>
    <scope>IDENTIFICATION</scope>
    <source>
        <strain evidence="2">ATCC 64411</strain>
    </source>
</reference>
<name>A0A0C4E026_MAGP6</name>
<dbReference type="EnsemblFungi" id="MAPG_05692T0">
    <property type="protein sequence ID" value="MAPG_05692T0"/>
    <property type="gene ID" value="MAPG_05692"/>
</dbReference>
<reference evidence="3" key="2">
    <citation type="submission" date="2010-05" db="EMBL/GenBank/DDBJ databases">
        <title>The genome sequence of Magnaporthe poae strain ATCC 64411.</title>
        <authorList>
            <person name="Ma L.-J."/>
            <person name="Dead R."/>
            <person name="Young S."/>
            <person name="Zeng Q."/>
            <person name="Koehrsen M."/>
            <person name="Alvarado L."/>
            <person name="Berlin A."/>
            <person name="Chapman S.B."/>
            <person name="Chen Z."/>
            <person name="Freedman E."/>
            <person name="Gellesch M."/>
            <person name="Goldberg J."/>
            <person name="Griggs A."/>
            <person name="Gujja S."/>
            <person name="Heilman E.R."/>
            <person name="Heiman D."/>
            <person name="Hepburn T."/>
            <person name="Howarth C."/>
            <person name="Jen D."/>
            <person name="Larson L."/>
            <person name="Mehta T."/>
            <person name="Neiman D."/>
            <person name="Pearson M."/>
            <person name="Roberts A."/>
            <person name="Saif S."/>
            <person name="Shea T."/>
            <person name="Shenoy N."/>
            <person name="Sisk P."/>
            <person name="Stolte C."/>
            <person name="Sykes S."/>
            <person name="Walk T."/>
            <person name="White J."/>
            <person name="Yandava C."/>
            <person name="Haas B."/>
            <person name="Nusbaum C."/>
            <person name="Birren B."/>
        </authorList>
    </citation>
    <scope>NUCLEOTIDE SEQUENCE [LARGE SCALE GENOMIC DNA]</scope>
    <source>
        <strain evidence="3">ATCC 64411 / 73-15</strain>
    </source>
</reference>
<dbReference type="AlphaFoldDB" id="A0A0C4E026"/>
<reference evidence="2" key="4">
    <citation type="journal article" date="2015" name="G3 (Bethesda)">
        <title>Genome sequences of three phytopathogenic species of the Magnaporthaceae family of fungi.</title>
        <authorList>
            <person name="Okagaki L.H."/>
            <person name="Nunes C.C."/>
            <person name="Sailsbery J."/>
            <person name="Clay B."/>
            <person name="Brown D."/>
            <person name="John T."/>
            <person name="Oh Y."/>
            <person name="Young N."/>
            <person name="Fitzgerald M."/>
            <person name="Haas B.J."/>
            <person name="Zeng Q."/>
            <person name="Young S."/>
            <person name="Adiconis X."/>
            <person name="Fan L."/>
            <person name="Levin J.Z."/>
            <person name="Mitchell T.K."/>
            <person name="Okubara P.A."/>
            <person name="Farman M.L."/>
            <person name="Kohn L.M."/>
            <person name="Birren B."/>
            <person name="Ma L.-J."/>
            <person name="Dean R.A."/>
        </authorList>
    </citation>
    <scope>NUCLEOTIDE SEQUENCE</scope>
    <source>
        <strain evidence="2">ATCC 64411 / 73-15</strain>
    </source>
</reference>
<evidence type="ECO:0000313" key="2">
    <source>
        <dbReference type="EnsemblFungi" id="MAPG_05692T0"/>
    </source>
</evidence>
<dbReference type="EMBL" id="GL876969">
    <property type="protein sequence ID" value="KLU86680.1"/>
    <property type="molecule type" value="Genomic_DNA"/>
</dbReference>